<dbReference type="Proteomes" id="UP000243657">
    <property type="component" value="Unassembled WGS sequence"/>
</dbReference>
<name>A0A261F3F5_9BIFI</name>
<feature type="transmembrane region" description="Helical" evidence="9">
    <location>
        <begin position="531"/>
        <end position="554"/>
    </location>
</feature>
<keyword evidence="12" id="KW-1185">Reference proteome</keyword>
<keyword evidence="3" id="KW-0813">Transport</keyword>
<dbReference type="GO" id="GO:0016887">
    <property type="term" value="F:ATP hydrolysis activity"/>
    <property type="evidence" value="ECO:0007669"/>
    <property type="project" value="InterPro"/>
</dbReference>
<evidence type="ECO:0000256" key="3">
    <source>
        <dbReference type="ARBA" id="ARBA00022448"/>
    </source>
</evidence>
<evidence type="ECO:0000313" key="11">
    <source>
        <dbReference type="EMBL" id="OZG53603.1"/>
    </source>
</evidence>
<feature type="domain" description="ABC transporter" evidence="10">
    <location>
        <begin position="242"/>
        <end position="486"/>
    </location>
</feature>
<dbReference type="InterPro" id="IPR003339">
    <property type="entry name" value="ABC/ECF_trnsptr_transmembrane"/>
</dbReference>
<gene>
    <name evidence="11" type="ORF">ALMA_1168</name>
</gene>
<dbReference type="InterPro" id="IPR017871">
    <property type="entry name" value="ABC_transporter-like_CS"/>
</dbReference>
<dbReference type="PANTHER" id="PTHR43553:SF24">
    <property type="entry name" value="ENERGY-COUPLING FACTOR TRANSPORTER ATP-BINDING PROTEIN ECFA1"/>
    <property type="match status" value="1"/>
</dbReference>
<dbReference type="CDD" id="cd16914">
    <property type="entry name" value="EcfT"/>
    <property type="match status" value="1"/>
</dbReference>
<reference evidence="11 12" key="1">
    <citation type="journal article" date="2017" name="BMC Genomics">
        <title>Comparative genomic and phylogenomic analyses of the Bifidobacteriaceae family.</title>
        <authorList>
            <person name="Lugli G.A."/>
            <person name="Milani C."/>
            <person name="Turroni F."/>
            <person name="Duranti S."/>
            <person name="Mancabelli L."/>
            <person name="Mangifesta M."/>
            <person name="Ferrario C."/>
            <person name="Modesto M."/>
            <person name="Mattarelli P."/>
            <person name="Jiri K."/>
            <person name="van Sinderen D."/>
            <person name="Ventura M."/>
        </authorList>
    </citation>
    <scope>NUCLEOTIDE SEQUENCE [LARGE SCALE GENOMIC DNA]</scope>
    <source>
        <strain evidence="11 12">DSM 24762</strain>
    </source>
</reference>
<dbReference type="GO" id="GO:0043190">
    <property type="term" value="C:ATP-binding cassette (ABC) transporter complex"/>
    <property type="evidence" value="ECO:0007669"/>
    <property type="project" value="TreeGrafter"/>
</dbReference>
<evidence type="ECO:0000256" key="1">
    <source>
        <dbReference type="ARBA" id="ARBA00004141"/>
    </source>
</evidence>
<evidence type="ECO:0000256" key="5">
    <source>
        <dbReference type="ARBA" id="ARBA00022741"/>
    </source>
</evidence>
<evidence type="ECO:0000256" key="7">
    <source>
        <dbReference type="ARBA" id="ARBA00022989"/>
    </source>
</evidence>
<dbReference type="InterPro" id="IPR003439">
    <property type="entry name" value="ABC_transporter-like_ATP-bd"/>
</dbReference>
<keyword evidence="5" id="KW-0547">Nucleotide-binding</keyword>
<dbReference type="InterPro" id="IPR003593">
    <property type="entry name" value="AAA+_ATPase"/>
</dbReference>
<dbReference type="PROSITE" id="PS50893">
    <property type="entry name" value="ABC_TRANSPORTER_2"/>
    <property type="match status" value="2"/>
</dbReference>
<evidence type="ECO:0000313" key="12">
    <source>
        <dbReference type="Proteomes" id="UP000243657"/>
    </source>
</evidence>
<dbReference type="PANTHER" id="PTHR43553">
    <property type="entry name" value="HEAVY METAL TRANSPORTER"/>
    <property type="match status" value="1"/>
</dbReference>
<evidence type="ECO:0000256" key="8">
    <source>
        <dbReference type="ARBA" id="ARBA00023136"/>
    </source>
</evidence>
<dbReference type="SUPFAM" id="SSF52540">
    <property type="entry name" value="P-loop containing nucleoside triphosphate hydrolases"/>
    <property type="match status" value="2"/>
</dbReference>
<organism evidence="11 12">
    <name type="scientific">Alloscardovia macacae</name>
    <dbReference type="NCBI Taxonomy" id="1160091"/>
    <lineage>
        <taxon>Bacteria</taxon>
        <taxon>Bacillati</taxon>
        <taxon>Actinomycetota</taxon>
        <taxon>Actinomycetes</taxon>
        <taxon>Bifidobacteriales</taxon>
        <taxon>Bifidobacteriaceae</taxon>
        <taxon>Alloscardovia</taxon>
    </lineage>
</organism>
<dbReference type="PROSITE" id="PS00211">
    <property type="entry name" value="ABC_TRANSPORTER_1"/>
    <property type="match status" value="1"/>
</dbReference>
<dbReference type="InterPro" id="IPR015856">
    <property type="entry name" value="ABC_transpr_CbiO/EcfA_su"/>
</dbReference>
<dbReference type="InterPro" id="IPR050095">
    <property type="entry name" value="ECF_ABC_transporter_ATP-bd"/>
</dbReference>
<sequence length="716" mass="77931">MGSRIEIKNWSYRYPLNDAWAVEDLTLNVAAGEKVLLTGRSGWGKSTVLQAIAGILGSADEGGESRGSITIDDTPALQARGRVGLILQNPESQVIFARVQDNATFGGENLGVEREEILTRTEEALHTVDLDAEHGISPQRLAQHLSGGQTQRLAIASIMVMRPDVIICDEPTANLDPDGVQCVVDAIADAARQTGATLLVVDHNVQAWDGIVERRIALGEQVDFEDYAGRYASTRPHGPKALEAQNLSFGYAGEPLSYPLTTHFHTHEVTAITGVNGAGKTTLSLTLAGLLPALAGEVRVSDAIRADLPSAHPSDWDSHQLAERIQYVFQNPEHQFVTNTVLGEMESALRISHPELAKDEEELAYKAKERLAYYDLAEQQAQNPYSLSGGQKRRLTVACAIEAKPKILLVDEPTYGQDPRTWLTLVKMFAKLRDEGTCVITVTHDRAFIDALGARELVIPARTYDENHEDKDTRVDSPSRIVARLNPLTRFFTGLLVGLPLIISLDVVSASVALGAILVVLLALGFSPKKLALYTWPMLIGAAGSFLTVIIHNAQHDPVLASATAIRVLAMSAPAVVLVMGIDPTDLADAFVQKLHLSDRFVYAALAGFRLLPLLKEDLECIHQARTIRGLHTRSKFRQLFSDALSILILAVRRSTTLSLVMQARGFGADVQRTLVRISRTSALDWFAYALAVAIPLLSLGVAYYSGSMNLFGNLI</sequence>
<keyword evidence="7 9" id="KW-1133">Transmembrane helix</keyword>
<keyword evidence="6 11" id="KW-0067">ATP-binding</keyword>
<feature type="transmembrane region" description="Helical" evidence="9">
    <location>
        <begin position="491"/>
        <end position="524"/>
    </location>
</feature>
<dbReference type="Pfam" id="PF00005">
    <property type="entry name" value="ABC_tran"/>
    <property type="match status" value="2"/>
</dbReference>
<dbReference type="GO" id="GO:0042626">
    <property type="term" value="F:ATPase-coupled transmembrane transporter activity"/>
    <property type="evidence" value="ECO:0007669"/>
    <property type="project" value="TreeGrafter"/>
</dbReference>
<dbReference type="Gene3D" id="3.40.50.300">
    <property type="entry name" value="P-loop containing nucleotide triphosphate hydrolases"/>
    <property type="match status" value="2"/>
</dbReference>
<dbReference type="RefSeq" id="WP_094726809.1">
    <property type="nucleotide sequence ID" value="NZ_JBHLWS010000009.1"/>
</dbReference>
<evidence type="ECO:0000259" key="10">
    <source>
        <dbReference type="PROSITE" id="PS50893"/>
    </source>
</evidence>
<feature type="transmembrane region" description="Helical" evidence="9">
    <location>
        <begin position="560"/>
        <end position="582"/>
    </location>
</feature>
<proteinExistence type="inferred from homology"/>
<keyword evidence="8 9" id="KW-0472">Membrane</keyword>
<accession>A0A261F3F5</accession>
<evidence type="ECO:0000256" key="4">
    <source>
        <dbReference type="ARBA" id="ARBA00022692"/>
    </source>
</evidence>
<dbReference type="InterPro" id="IPR027417">
    <property type="entry name" value="P-loop_NTPase"/>
</dbReference>
<dbReference type="Pfam" id="PF02361">
    <property type="entry name" value="CbiQ"/>
    <property type="match status" value="1"/>
</dbReference>
<feature type="domain" description="ABC transporter" evidence="10">
    <location>
        <begin position="5"/>
        <end position="245"/>
    </location>
</feature>
<protein>
    <submittedName>
        <fullName evidence="11">ABC transporter ATP-binding protein</fullName>
    </submittedName>
</protein>
<dbReference type="SMART" id="SM00382">
    <property type="entry name" value="AAA"/>
    <property type="match status" value="2"/>
</dbReference>
<keyword evidence="4 9" id="KW-0812">Transmembrane</keyword>
<dbReference type="EMBL" id="MWWT01000008">
    <property type="protein sequence ID" value="OZG53603.1"/>
    <property type="molecule type" value="Genomic_DNA"/>
</dbReference>
<dbReference type="GO" id="GO:0005524">
    <property type="term" value="F:ATP binding"/>
    <property type="evidence" value="ECO:0007669"/>
    <property type="project" value="UniProtKB-KW"/>
</dbReference>
<evidence type="ECO:0000256" key="9">
    <source>
        <dbReference type="SAM" id="Phobius"/>
    </source>
</evidence>
<comment type="caution">
    <text evidence="11">The sequence shown here is derived from an EMBL/GenBank/DDBJ whole genome shotgun (WGS) entry which is preliminary data.</text>
</comment>
<evidence type="ECO:0000256" key="2">
    <source>
        <dbReference type="ARBA" id="ARBA00005417"/>
    </source>
</evidence>
<comment type="similarity">
    <text evidence="2">Belongs to the ABC transporter superfamily.</text>
</comment>
<feature type="transmembrane region" description="Helical" evidence="9">
    <location>
        <begin position="686"/>
        <end position="706"/>
    </location>
</feature>
<dbReference type="AlphaFoldDB" id="A0A261F3F5"/>
<comment type="subcellular location">
    <subcellularLocation>
        <location evidence="1">Membrane</location>
        <topology evidence="1">Multi-pass membrane protein</topology>
    </subcellularLocation>
</comment>
<dbReference type="CDD" id="cd03225">
    <property type="entry name" value="ABC_cobalt_CbiO_domain1"/>
    <property type="match status" value="2"/>
</dbReference>
<evidence type="ECO:0000256" key="6">
    <source>
        <dbReference type="ARBA" id="ARBA00022840"/>
    </source>
</evidence>